<reference evidence="15" key="1">
    <citation type="submission" date="2011-06" db="EMBL/GenBank/DDBJ databases">
        <authorList>
            <consortium name="US DOE Joint Genome Institute (JGI-PGF)"/>
            <person name="Lucas S."/>
            <person name="Han J."/>
            <person name="Lapidus A."/>
            <person name="Cheng J.-F."/>
            <person name="Goodwin L."/>
            <person name="Pitluck S."/>
            <person name="Peters L."/>
            <person name="Land M.L."/>
            <person name="Hauser L."/>
            <person name="Vogl K."/>
            <person name="Liu Z."/>
            <person name="Overmann J."/>
            <person name="Frigaard N.-U."/>
            <person name="Bryant D.A."/>
            <person name="Woyke T.J."/>
        </authorList>
    </citation>
    <scope>NUCLEOTIDE SEQUENCE [LARGE SCALE GENOMIC DNA]</scope>
    <source>
        <strain evidence="15">970</strain>
    </source>
</reference>
<dbReference type="InterPro" id="IPR049142">
    <property type="entry name" value="MS_channel_1st"/>
</dbReference>
<dbReference type="Pfam" id="PF21088">
    <property type="entry name" value="MS_channel_1st"/>
    <property type="match status" value="1"/>
</dbReference>
<feature type="region of interest" description="Disordered" evidence="8">
    <location>
        <begin position="124"/>
        <end position="154"/>
    </location>
</feature>
<keyword evidence="7" id="KW-0175">Coiled coil</keyword>
<evidence type="ECO:0000259" key="11">
    <source>
        <dbReference type="Pfam" id="PF00924"/>
    </source>
</evidence>
<evidence type="ECO:0000313" key="15">
    <source>
        <dbReference type="Proteomes" id="UP000002964"/>
    </source>
</evidence>
<keyword evidence="10" id="KW-0732">Signal</keyword>
<evidence type="ECO:0000313" key="14">
    <source>
        <dbReference type="EMBL" id="EIC22949.1"/>
    </source>
</evidence>
<dbReference type="Proteomes" id="UP000002964">
    <property type="component" value="Unassembled WGS sequence"/>
</dbReference>
<feature type="coiled-coil region" evidence="7">
    <location>
        <begin position="306"/>
        <end position="393"/>
    </location>
</feature>
<feature type="compositionally biased region" description="Low complexity" evidence="8">
    <location>
        <begin position="28"/>
        <end position="43"/>
    </location>
</feature>
<organism evidence="14 15">
    <name type="scientific">Thiorhodovibrio frisius</name>
    <dbReference type="NCBI Taxonomy" id="631362"/>
    <lineage>
        <taxon>Bacteria</taxon>
        <taxon>Pseudomonadati</taxon>
        <taxon>Pseudomonadota</taxon>
        <taxon>Gammaproteobacteria</taxon>
        <taxon>Chromatiales</taxon>
        <taxon>Chromatiaceae</taxon>
        <taxon>Thiorhodovibrio</taxon>
    </lineage>
</organism>
<feature type="compositionally biased region" description="Low complexity" evidence="8">
    <location>
        <begin position="124"/>
        <end position="134"/>
    </location>
</feature>
<feature type="signal peptide" evidence="10">
    <location>
        <begin position="1"/>
        <end position="21"/>
    </location>
</feature>
<dbReference type="InterPro" id="IPR023408">
    <property type="entry name" value="MscS_beta-dom_sf"/>
</dbReference>
<evidence type="ECO:0000256" key="4">
    <source>
        <dbReference type="ARBA" id="ARBA00022692"/>
    </source>
</evidence>
<evidence type="ECO:0000256" key="7">
    <source>
        <dbReference type="SAM" id="Coils"/>
    </source>
</evidence>
<feature type="transmembrane region" description="Helical" evidence="9">
    <location>
        <begin position="612"/>
        <end position="636"/>
    </location>
</feature>
<feature type="domain" description="Mechanosensitive ion channel MscS C-terminal" evidence="12">
    <location>
        <begin position="811"/>
        <end position="896"/>
    </location>
</feature>
<dbReference type="InterPro" id="IPR011014">
    <property type="entry name" value="MscS_channel_TM-2"/>
</dbReference>
<dbReference type="Gene3D" id="2.30.30.60">
    <property type="match status" value="1"/>
</dbReference>
<name>H8YWX3_9GAMM</name>
<dbReference type="SUPFAM" id="SSF82861">
    <property type="entry name" value="Mechanosensitive channel protein MscS (YggB), transmembrane region"/>
    <property type="match status" value="1"/>
</dbReference>
<evidence type="ECO:0000256" key="9">
    <source>
        <dbReference type="SAM" id="Phobius"/>
    </source>
</evidence>
<dbReference type="AlphaFoldDB" id="H8YWX3"/>
<protein>
    <submittedName>
        <fullName evidence="14">Small-conductance mechanosensitive channel</fullName>
    </submittedName>
</protein>
<feature type="transmembrane region" description="Helical" evidence="9">
    <location>
        <begin position="570"/>
        <end position="591"/>
    </location>
</feature>
<dbReference type="PANTHER" id="PTHR30566:SF25">
    <property type="entry name" value="INNER MEMBRANE PROTEIN"/>
    <property type="match status" value="1"/>
</dbReference>
<feature type="chain" id="PRO_5003617345" evidence="10">
    <location>
        <begin position="22"/>
        <end position="926"/>
    </location>
</feature>
<evidence type="ECO:0000256" key="6">
    <source>
        <dbReference type="ARBA" id="ARBA00023136"/>
    </source>
</evidence>
<evidence type="ECO:0000256" key="2">
    <source>
        <dbReference type="ARBA" id="ARBA00008017"/>
    </source>
</evidence>
<dbReference type="InterPro" id="IPR049278">
    <property type="entry name" value="MS_channel_C"/>
</dbReference>
<feature type="transmembrane region" description="Helical" evidence="9">
    <location>
        <begin position="648"/>
        <end position="670"/>
    </location>
</feature>
<keyword evidence="3" id="KW-1003">Cell membrane</keyword>
<proteinExistence type="inferred from homology"/>
<comment type="subcellular location">
    <subcellularLocation>
        <location evidence="1">Cell membrane</location>
        <topology evidence="1">Multi-pass membrane protein</topology>
    </subcellularLocation>
</comment>
<feature type="domain" description="Mechanosensitive ion channel transmembrane helices 2/3" evidence="13">
    <location>
        <begin position="698"/>
        <end position="737"/>
    </location>
</feature>
<dbReference type="InterPro" id="IPR006685">
    <property type="entry name" value="MscS_channel_2nd"/>
</dbReference>
<dbReference type="InterPro" id="IPR011066">
    <property type="entry name" value="MscS_channel_C_sf"/>
</dbReference>
<comment type="similarity">
    <text evidence="2">Belongs to the MscS (TC 1.A.23) family.</text>
</comment>
<reference evidence="14 15" key="2">
    <citation type="submission" date="2011-11" db="EMBL/GenBank/DDBJ databases">
        <authorList>
            <consortium name="US DOE Joint Genome Institute"/>
            <person name="Lucas S."/>
            <person name="Han J."/>
            <person name="Lapidus A."/>
            <person name="Cheng J.-F."/>
            <person name="Goodwin L."/>
            <person name="Pitluck S."/>
            <person name="Peters L."/>
            <person name="Ovchinnikova G."/>
            <person name="Zhang X."/>
            <person name="Detter J.C."/>
            <person name="Han C."/>
            <person name="Tapia R."/>
            <person name="Land M."/>
            <person name="Hauser L."/>
            <person name="Kyrpides N."/>
            <person name="Ivanova N."/>
            <person name="Pagani I."/>
            <person name="Vogl K."/>
            <person name="Liu Z."/>
            <person name="Overmann J."/>
            <person name="Frigaard N.-U."/>
            <person name="Bryant D."/>
            <person name="Woyke T."/>
        </authorList>
    </citation>
    <scope>NUCLEOTIDE SEQUENCE [LARGE SCALE GENOMIC DNA]</scope>
    <source>
        <strain evidence="14 15">970</strain>
    </source>
</reference>
<evidence type="ECO:0000256" key="8">
    <source>
        <dbReference type="SAM" id="MobiDB-lite"/>
    </source>
</evidence>
<dbReference type="STRING" id="631362.Thi970DRAFT_00591"/>
<evidence type="ECO:0000259" key="12">
    <source>
        <dbReference type="Pfam" id="PF21082"/>
    </source>
</evidence>
<dbReference type="Pfam" id="PF21082">
    <property type="entry name" value="MS_channel_3rd"/>
    <property type="match status" value="1"/>
</dbReference>
<dbReference type="Gene3D" id="3.30.70.100">
    <property type="match status" value="1"/>
</dbReference>
<feature type="transmembrane region" description="Helical" evidence="9">
    <location>
        <begin position="691"/>
        <end position="714"/>
    </location>
</feature>
<dbReference type="SUPFAM" id="SSF82689">
    <property type="entry name" value="Mechanosensitive channel protein MscS (YggB), C-terminal domain"/>
    <property type="match status" value="1"/>
</dbReference>
<keyword evidence="4 9" id="KW-0812">Transmembrane</keyword>
<feature type="coiled-coil region" evidence="7">
    <location>
        <begin position="443"/>
        <end position="473"/>
    </location>
</feature>
<evidence type="ECO:0000256" key="1">
    <source>
        <dbReference type="ARBA" id="ARBA00004651"/>
    </source>
</evidence>
<sequence length="926" mass="102021">MNFRILFVALSLLLLPLSVLAESTEANAETSAETAGETGADTSAETKAEAADKDAEDVRDNSTLAFDPAAIGLPGLPQPMRSAEDFQAGIDLINTRLSKLENALEQAQAEAAAAAETGVGAEEAAGGLDAQESGSESDSDSGPDSEVQSSTPDAAAEAIAGQIELLRQLRIAVQRRATLAERMADIGNEVAQRQAQLETIKQEGVALEPPFSISQLDQQQAELGLKQAMEDVAETRLDTASRRLVTLEKAVTSAVRERRTARDQMAAAEDDDMPQAERAALARTLELARLRELLARQQLTAGEGAVALARQDNDLAEAEQQVLEARLAFLDARAELSPEMLEQRLAELTDTEAEMRKQIEALERDGDRAESALYEARRRLADATEDADKAALEAWVTARQAQLDAARNGVDSLTAAITDLGQMRQLWQARFEMMQSPDSINGAEQLRDAIKALNEARAEKDDIERRLNALRAIQLTQSRALRDPTLDTQVREAMTARAAALDAAEQHGRELLETKDELIALLQGIRHQLEGLVENTNVSLQWLQAKEAMAGWWDAELIVINDQSIRVRELALALVIFTLVLLVLPTVRVLARRALRKLDTTLAEAEQRDLRLALTAIAGNTSQLFVLIAAFYVAMVFSGLASPTVKDWLWTLLVIAFYMQLGAWANAAMFDYFSRKRTRQEMRDPSTVTGYGLLMFFIRVGIWISVVVSLLVYFRYPVAGLVGALGVGSLAVAFAVQNILGDVFSSMAIILDKPFRVGDFVKAGETVGTIELIGIKTTRIRSLSGEQVVLSNSDLLNSRIHNFKYFRERRISFNIGVVYQTPRELLERIPDMIRQSIEEQPQTRFDRAHFFAFGDFSLNFEIVYYVLTPDYAIYMDIQQGINLGIHRRFEEVGIEFAYPTQELILRRAPMAAAAFTAVPASQHASG</sequence>
<keyword evidence="6 9" id="KW-0472">Membrane</keyword>
<feature type="transmembrane region" description="Helical" evidence="9">
    <location>
        <begin position="720"/>
        <end position="740"/>
    </location>
</feature>
<dbReference type="PANTHER" id="PTHR30566">
    <property type="entry name" value="YNAI-RELATED MECHANOSENSITIVE ION CHANNEL"/>
    <property type="match status" value="1"/>
</dbReference>
<dbReference type="Pfam" id="PF00924">
    <property type="entry name" value="MS_channel_2nd"/>
    <property type="match status" value="1"/>
</dbReference>
<dbReference type="SUPFAM" id="SSF50182">
    <property type="entry name" value="Sm-like ribonucleoproteins"/>
    <property type="match status" value="1"/>
</dbReference>
<dbReference type="InterPro" id="IPR010920">
    <property type="entry name" value="LSM_dom_sf"/>
</dbReference>
<keyword evidence="15" id="KW-1185">Reference proteome</keyword>
<dbReference type="GO" id="GO:0005886">
    <property type="term" value="C:plasma membrane"/>
    <property type="evidence" value="ECO:0007669"/>
    <property type="project" value="UniProtKB-SubCell"/>
</dbReference>
<dbReference type="Gene3D" id="1.10.287.1260">
    <property type="match status" value="1"/>
</dbReference>
<feature type="compositionally biased region" description="Basic and acidic residues" evidence="8">
    <location>
        <begin position="44"/>
        <end position="59"/>
    </location>
</feature>
<evidence type="ECO:0000256" key="5">
    <source>
        <dbReference type="ARBA" id="ARBA00022989"/>
    </source>
</evidence>
<gene>
    <name evidence="14" type="ORF">Thi970DRAFT_00591</name>
</gene>
<evidence type="ECO:0000256" key="3">
    <source>
        <dbReference type="ARBA" id="ARBA00022475"/>
    </source>
</evidence>
<dbReference type="GO" id="GO:0008381">
    <property type="term" value="F:mechanosensitive monoatomic ion channel activity"/>
    <property type="evidence" value="ECO:0007669"/>
    <property type="project" value="UniProtKB-ARBA"/>
</dbReference>
<dbReference type="RefSeq" id="WP_009147034.1">
    <property type="nucleotide sequence ID" value="NZ_CP121471.1"/>
</dbReference>
<dbReference type="HOGENOM" id="CLU_332012_0_0_6"/>
<dbReference type="EMBL" id="JH603168">
    <property type="protein sequence ID" value="EIC22949.1"/>
    <property type="molecule type" value="Genomic_DNA"/>
</dbReference>
<dbReference type="eggNOG" id="COG0668">
    <property type="taxonomic scope" value="Bacteria"/>
</dbReference>
<feature type="coiled-coil region" evidence="7">
    <location>
        <begin position="90"/>
        <end position="117"/>
    </location>
</feature>
<evidence type="ECO:0000256" key="10">
    <source>
        <dbReference type="SAM" id="SignalP"/>
    </source>
</evidence>
<accession>H8YWX3</accession>
<evidence type="ECO:0000259" key="13">
    <source>
        <dbReference type="Pfam" id="PF21088"/>
    </source>
</evidence>
<feature type="region of interest" description="Disordered" evidence="8">
    <location>
        <begin position="28"/>
        <end position="59"/>
    </location>
</feature>
<keyword evidence="5 9" id="KW-1133">Transmembrane helix</keyword>
<feature type="domain" description="Mechanosensitive ion channel MscS" evidence="11">
    <location>
        <begin position="738"/>
        <end position="804"/>
    </location>
</feature>